<comment type="caution">
    <text evidence="2">The sequence shown here is derived from an EMBL/GenBank/DDBJ whole genome shotgun (WGS) entry which is preliminary data.</text>
</comment>
<organism evidence="2 3">
    <name type="scientific">Chryseobacterium kimseyorum</name>
    <dbReference type="NCBI Taxonomy" id="2984028"/>
    <lineage>
        <taxon>Bacteria</taxon>
        <taxon>Pseudomonadati</taxon>
        <taxon>Bacteroidota</taxon>
        <taxon>Flavobacteriia</taxon>
        <taxon>Flavobacteriales</taxon>
        <taxon>Weeksellaceae</taxon>
        <taxon>Chryseobacterium group</taxon>
        <taxon>Chryseobacterium</taxon>
    </lineage>
</organism>
<evidence type="ECO:0000313" key="3">
    <source>
        <dbReference type="Proteomes" id="UP001163731"/>
    </source>
</evidence>
<feature type="region of interest" description="Disordered" evidence="1">
    <location>
        <begin position="237"/>
        <end position="282"/>
    </location>
</feature>
<dbReference type="Proteomes" id="UP001163731">
    <property type="component" value="Unassembled WGS sequence"/>
</dbReference>
<reference evidence="2" key="1">
    <citation type="submission" date="2022-10" db="EMBL/GenBank/DDBJ databases">
        <title>Chryseobacterium babae sp. nov. isolated from the gut of the beetle Oryctes rhinoceros, and Chryseobacterium kimseyorum sp. nov., isolated from a stick insect rearing cage.</title>
        <authorList>
            <person name="Shelomi M."/>
            <person name="Han C.-J."/>
            <person name="Chen W.-M."/>
            <person name="Chen H.-K."/>
            <person name="Liaw S.-J."/>
            <person name="Muhle E."/>
            <person name="Clermont D."/>
        </authorList>
    </citation>
    <scope>NUCLEOTIDE SEQUENCE</scope>
    <source>
        <strain evidence="2">09-1422</strain>
    </source>
</reference>
<proteinExistence type="predicted"/>
<name>A0ABT3I346_9FLAO</name>
<dbReference type="RefSeq" id="WP_264751629.1">
    <property type="nucleotide sequence ID" value="NZ_JAPDHW010000020.1"/>
</dbReference>
<gene>
    <name evidence="2" type="ORF">OMO38_18340</name>
</gene>
<sequence>MAKKGVYKILGNTNPKVGEKVFYIVDQWYPATPLLDRNLANVTWELFIKTDNGFSSTNIKKKGINHFTFGKNAYKYIFKIEGYLHMPEGHSPMSLIVLPQKNEKKVAVEKDINNVILTYEDGTKINKTLSYRDRLKATAICEGLEGEKILFKLWEDDEAKIGHNIKNQFVTKSSPIQVNKFGKAQWSFSLNPTFISLANRKEDDKSKHEYYVTAEFNGKILEDSQNVNVTNTELNIEKTNPLLRHPKQQQKAVSIPKPKKESPKASTKPSSAKNQPDKKGKIKSIKLVDLHGKSFAENPKFGDVIKLIIEAENVVGEKYRLKLWEHDNSGKNDLLYNVEHTFKANKQEVYIRLTDEYQEIGEIGNNSEKPDSGEYWTGRHQEIFAEVICLGIEAKSSKIDVDLKEEAKKQANAKSTAVVEEKKHDNKTIENTDVDDSCGINYRNKINCVKFGKKNPKYGPVFWGLLKLANYAQWNILLNTNKITDEEKNIIIGMSENEGNLDSVQSYDSEIVTVGAMQKTINPAGYGEFPIQMQEFKEEYPDRFKKLFENCSWDVKKEITKVGRKEIVKWRAYYQDITGSELKTKIRDGFNAQNYKKKVQCIPIEPLINAAKDPYFQAKQIEDFILRLRNKVLPIIPQGYEYKISDYLKSKLGKATALDQHINRPAYVKEDFGKALTYFFKENPSISKNPANWGIKHSEYEKLIIDYYGKKRRGTKMPIRYNNMKNSSFLK</sequence>
<keyword evidence="3" id="KW-1185">Reference proteome</keyword>
<accession>A0ABT3I346</accession>
<evidence type="ECO:0000313" key="2">
    <source>
        <dbReference type="EMBL" id="MCW3170491.1"/>
    </source>
</evidence>
<protein>
    <submittedName>
        <fullName evidence="2">Uncharacterized protein</fullName>
    </submittedName>
</protein>
<feature type="compositionally biased region" description="Low complexity" evidence="1">
    <location>
        <begin position="264"/>
        <end position="273"/>
    </location>
</feature>
<evidence type="ECO:0000256" key="1">
    <source>
        <dbReference type="SAM" id="MobiDB-lite"/>
    </source>
</evidence>
<dbReference type="EMBL" id="JAPDHW010000020">
    <property type="protein sequence ID" value="MCW3170491.1"/>
    <property type="molecule type" value="Genomic_DNA"/>
</dbReference>